<organism evidence="10 11">
    <name type="scientific">Septoria linicola</name>
    <dbReference type="NCBI Taxonomy" id="215465"/>
    <lineage>
        <taxon>Eukaryota</taxon>
        <taxon>Fungi</taxon>
        <taxon>Dikarya</taxon>
        <taxon>Ascomycota</taxon>
        <taxon>Pezizomycotina</taxon>
        <taxon>Dothideomycetes</taxon>
        <taxon>Dothideomycetidae</taxon>
        <taxon>Mycosphaerellales</taxon>
        <taxon>Mycosphaerellaceae</taxon>
        <taxon>Septoria</taxon>
    </lineage>
</organism>
<dbReference type="PROSITE" id="PS00217">
    <property type="entry name" value="SUGAR_TRANSPORT_2"/>
    <property type="match status" value="1"/>
</dbReference>
<evidence type="ECO:0000256" key="3">
    <source>
        <dbReference type="ARBA" id="ARBA00022448"/>
    </source>
</evidence>
<dbReference type="EMBL" id="CP099419">
    <property type="protein sequence ID" value="USW50258.1"/>
    <property type="molecule type" value="Genomic_DNA"/>
</dbReference>
<keyword evidence="10" id="KW-0762">Sugar transport</keyword>
<feature type="transmembrane region" description="Helical" evidence="8">
    <location>
        <begin position="307"/>
        <end position="333"/>
    </location>
</feature>
<evidence type="ECO:0000256" key="5">
    <source>
        <dbReference type="ARBA" id="ARBA00022989"/>
    </source>
</evidence>
<protein>
    <submittedName>
        <fullName evidence="10">Major facilitator, sugar transporter, major facilitator superfamily</fullName>
    </submittedName>
</protein>
<evidence type="ECO:0000256" key="2">
    <source>
        <dbReference type="ARBA" id="ARBA00010992"/>
    </source>
</evidence>
<feature type="transmembrane region" description="Helical" evidence="8">
    <location>
        <begin position="109"/>
        <end position="128"/>
    </location>
</feature>
<evidence type="ECO:0000256" key="7">
    <source>
        <dbReference type="RuleBase" id="RU003346"/>
    </source>
</evidence>
<accession>A0A9Q9ANK5</accession>
<evidence type="ECO:0000256" key="1">
    <source>
        <dbReference type="ARBA" id="ARBA00004141"/>
    </source>
</evidence>
<keyword evidence="6 8" id="KW-0472">Membrane</keyword>
<dbReference type="NCBIfam" id="TIGR00879">
    <property type="entry name" value="SP"/>
    <property type="match status" value="1"/>
</dbReference>
<feature type="transmembrane region" description="Helical" evidence="8">
    <location>
        <begin position="473"/>
        <end position="494"/>
    </location>
</feature>
<comment type="similarity">
    <text evidence="2 7">Belongs to the major facilitator superfamily. Sugar transporter (TC 2.A.1.1) family.</text>
</comment>
<dbReference type="SUPFAM" id="SSF103473">
    <property type="entry name" value="MFS general substrate transporter"/>
    <property type="match status" value="1"/>
</dbReference>
<dbReference type="InterPro" id="IPR020846">
    <property type="entry name" value="MFS_dom"/>
</dbReference>
<dbReference type="Gene3D" id="1.20.1250.20">
    <property type="entry name" value="MFS general substrate transporter like domains"/>
    <property type="match status" value="1"/>
</dbReference>
<feature type="transmembrane region" description="Helical" evidence="8">
    <location>
        <begin position="200"/>
        <end position="223"/>
    </location>
</feature>
<dbReference type="AlphaFoldDB" id="A0A9Q9ANK5"/>
<dbReference type="PANTHER" id="PTHR48022:SF67">
    <property type="entry name" value="QUINATE TRANSPORTER, PUTATIVE (AFU_ORTHOLOGUE AFUA_4G14670)-RELATED"/>
    <property type="match status" value="1"/>
</dbReference>
<evidence type="ECO:0000313" key="11">
    <source>
        <dbReference type="Proteomes" id="UP001056384"/>
    </source>
</evidence>
<keyword evidence="3 7" id="KW-0813">Transport</keyword>
<sequence>MVAGSGAAVGAAAIRRQQLTGKKGVASLMQNKRAFFIAVFASFGGLLYGYQQGVLGQALVMPAFIDDFPTIHNSSGATGWLTSILQLGGWGGALTSGILCEVFSRKHTLFWGAMWMVLGSYLAAGAVVNQPAYLFAGRFFTGIGVGTLSAIGPLYNAELAPPEVRGFLVALQQLTTTIGIFLAYWIAYGTSHIDSGNSQWAWRIPLLVQGIPAIILAVGVWFLPFSPRLLMNKGKEEEALRTLANLRGLPEHHELVQVEILEIKAEVLFERKDFAKKFPNVKTDSIFRREIAQYVTIFRNKDSFKRVALGSLVMFFQQWSGIDSIIYYAPIIFQNLGLTSTSTSLLATGITGVINVAVTIPAIMVLDRFGRKTLGISSSIGMFFCQLSVGIIVATCGHDWPGHVAAGWVAVVFVWLYIVNFAYGWGPVSWTLIAEIFPLSIRAKGTSISASSNWMNNFVIAFITPPMLEGIDWGTYIFFSFWCLAGAAFLWFFIPETTGKTLEEMDAAFGSHSNQEDMDELCRIQQEIGLVDLLTGDSRATISEKDQATHVETKMA</sequence>
<dbReference type="Proteomes" id="UP001056384">
    <property type="component" value="Chromosome 2"/>
</dbReference>
<feature type="transmembrane region" description="Helical" evidence="8">
    <location>
        <begin position="34"/>
        <end position="51"/>
    </location>
</feature>
<proteinExistence type="inferred from homology"/>
<dbReference type="PROSITE" id="PS50850">
    <property type="entry name" value="MFS"/>
    <property type="match status" value="1"/>
</dbReference>
<gene>
    <name evidence="10" type="ORF">Slin15195_G035770</name>
</gene>
<dbReference type="InterPro" id="IPR003663">
    <property type="entry name" value="Sugar/inositol_transpt"/>
</dbReference>
<feature type="transmembrane region" description="Helical" evidence="8">
    <location>
        <begin position="167"/>
        <end position="188"/>
    </location>
</feature>
<dbReference type="PANTHER" id="PTHR48022">
    <property type="entry name" value="PLASTIDIC GLUCOSE TRANSPORTER 4"/>
    <property type="match status" value="1"/>
</dbReference>
<feature type="transmembrane region" description="Helical" evidence="8">
    <location>
        <begin position="373"/>
        <end position="393"/>
    </location>
</feature>
<dbReference type="Pfam" id="PF00083">
    <property type="entry name" value="Sugar_tr"/>
    <property type="match status" value="1"/>
</dbReference>
<dbReference type="GO" id="GO:0016020">
    <property type="term" value="C:membrane"/>
    <property type="evidence" value="ECO:0007669"/>
    <property type="project" value="UniProtKB-SubCell"/>
</dbReference>
<dbReference type="PRINTS" id="PR00171">
    <property type="entry name" value="SUGRTRNSPORT"/>
</dbReference>
<feature type="transmembrane region" description="Helical" evidence="8">
    <location>
        <begin position="345"/>
        <end position="366"/>
    </location>
</feature>
<dbReference type="InterPro" id="IPR036259">
    <property type="entry name" value="MFS_trans_sf"/>
</dbReference>
<name>A0A9Q9ANK5_9PEZI</name>
<reference evidence="10" key="1">
    <citation type="submission" date="2022-06" db="EMBL/GenBank/DDBJ databases">
        <title>Complete genome sequences of two strains of the flax pathogen Septoria linicola.</title>
        <authorList>
            <person name="Lapalu N."/>
            <person name="Simon A."/>
            <person name="Demenou B."/>
            <person name="Paumier D."/>
            <person name="Guillot M.-P."/>
            <person name="Gout L."/>
            <person name="Valade R."/>
        </authorList>
    </citation>
    <scope>NUCLEOTIDE SEQUENCE</scope>
    <source>
        <strain evidence="10">SE15195</strain>
    </source>
</reference>
<keyword evidence="5 8" id="KW-1133">Transmembrane helix</keyword>
<dbReference type="PROSITE" id="PS00216">
    <property type="entry name" value="SUGAR_TRANSPORT_1"/>
    <property type="match status" value="1"/>
</dbReference>
<dbReference type="OrthoDB" id="8120565at2759"/>
<evidence type="ECO:0000313" key="10">
    <source>
        <dbReference type="EMBL" id="USW50258.1"/>
    </source>
</evidence>
<comment type="subcellular location">
    <subcellularLocation>
        <location evidence="1">Membrane</location>
        <topology evidence="1">Multi-pass membrane protein</topology>
    </subcellularLocation>
</comment>
<dbReference type="InterPro" id="IPR005829">
    <property type="entry name" value="Sugar_transporter_CS"/>
</dbReference>
<dbReference type="InterPro" id="IPR050360">
    <property type="entry name" value="MFS_Sugar_Transporters"/>
</dbReference>
<evidence type="ECO:0000259" key="9">
    <source>
        <dbReference type="PROSITE" id="PS50850"/>
    </source>
</evidence>
<feature type="transmembrane region" description="Helical" evidence="8">
    <location>
        <begin position="134"/>
        <end position="155"/>
    </location>
</feature>
<keyword evidence="4 8" id="KW-0812">Transmembrane</keyword>
<dbReference type="InterPro" id="IPR005828">
    <property type="entry name" value="MFS_sugar_transport-like"/>
</dbReference>
<feature type="transmembrane region" description="Helical" evidence="8">
    <location>
        <begin position="80"/>
        <end position="102"/>
    </location>
</feature>
<dbReference type="FunFam" id="1.20.1250.20:FF:000026">
    <property type="entry name" value="MFS quinate transporter QutD"/>
    <property type="match status" value="1"/>
</dbReference>
<keyword evidence="11" id="KW-1185">Reference proteome</keyword>
<evidence type="ECO:0000256" key="8">
    <source>
        <dbReference type="SAM" id="Phobius"/>
    </source>
</evidence>
<dbReference type="GO" id="GO:0005351">
    <property type="term" value="F:carbohydrate:proton symporter activity"/>
    <property type="evidence" value="ECO:0007669"/>
    <property type="project" value="TreeGrafter"/>
</dbReference>
<feature type="transmembrane region" description="Helical" evidence="8">
    <location>
        <begin position="447"/>
        <end position="467"/>
    </location>
</feature>
<evidence type="ECO:0000256" key="4">
    <source>
        <dbReference type="ARBA" id="ARBA00022692"/>
    </source>
</evidence>
<feature type="domain" description="Major facilitator superfamily (MFS) profile" evidence="9">
    <location>
        <begin position="37"/>
        <end position="498"/>
    </location>
</feature>
<evidence type="ECO:0000256" key="6">
    <source>
        <dbReference type="ARBA" id="ARBA00023136"/>
    </source>
</evidence>
<feature type="transmembrane region" description="Helical" evidence="8">
    <location>
        <begin position="405"/>
        <end position="426"/>
    </location>
</feature>